<keyword evidence="2 4" id="KW-0732">Signal</keyword>
<feature type="domain" description="Activin types I and II receptor" evidence="5">
    <location>
        <begin position="78"/>
        <end position="140"/>
    </location>
</feature>
<comment type="subcellular location">
    <subcellularLocation>
        <location evidence="1">Membrane</location>
    </subcellularLocation>
</comment>
<dbReference type="EMBL" id="BTSY01000006">
    <property type="protein sequence ID" value="GMT32880.1"/>
    <property type="molecule type" value="Genomic_DNA"/>
</dbReference>
<dbReference type="GO" id="GO:0004675">
    <property type="term" value="F:transmembrane receptor protein serine/threonine kinase activity"/>
    <property type="evidence" value="ECO:0007669"/>
    <property type="project" value="InterPro"/>
</dbReference>
<evidence type="ECO:0000256" key="3">
    <source>
        <dbReference type="ARBA" id="ARBA00023136"/>
    </source>
</evidence>
<accession>A0AAV5WQS3</accession>
<evidence type="ECO:0000313" key="6">
    <source>
        <dbReference type="EMBL" id="GMT32880.1"/>
    </source>
</evidence>
<dbReference type="InterPro" id="IPR045860">
    <property type="entry name" value="Snake_toxin-like_sf"/>
</dbReference>
<reference evidence="6" key="1">
    <citation type="submission" date="2023-10" db="EMBL/GenBank/DDBJ databases">
        <title>Genome assembly of Pristionchus species.</title>
        <authorList>
            <person name="Yoshida K."/>
            <person name="Sommer R.J."/>
        </authorList>
    </citation>
    <scope>NUCLEOTIDE SEQUENCE</scope>
    <source>
        <strain evidence="6">RS5133</strain>
    </source>
</reference>
<sequence>SFLFFLLIMSVADAVGKVLRPRSEWAKDVIDDSPLTKELILEGLIRKPAIGHPRVTCLTRIKGQAPVLEECIAVPYRSERSVACFTVWDNNGDSVQQGCLRVQDISLRDQCKKTVCVVDPMVPRVQNMNFCCCFGDKCNAVYSN</sequence>
<keyword evidence="7" id="KW-1185">Reference proteome</keyword>
<dbReference type="AlphaFoldDB" id="A0AAV5WQS3"/>
<evidence type="ECO:0000256" key="4">
    <source>
        <dbReference type="SAM" id="SignalP"/>
    </source>
</evidence>
<dbReference type="InterPro" id="IPR000472">
    <property type="entry name" value="Activin_recp"/>
</dbReference>
<dbReference type="GO" id="GO:0016020">
    <property type="term" value="C:membrane"/>
    <property type="evidence" value="ECO:0007669"/>
    <property type="project" value="UniProtKB-SubCell"/>
</dbReference>
<proteinExistence type="predicted"/>
<name>A0AAV5WQS3_9BILA</name>
<gene>
    <name evidence="6" type="ORF">PFISCL1PPCAC_24177</name>
</gene>
<evidence type="ECO:0000313" key="7">
    <source>
        <dbReference type="Proteomes" id="UP001432322"/>
    </source>
</evidence>
<evidence type="ECO:0000256" key="1">
    <source>
        <dbReference type="ARBA" id="ARBA00004370"/>
    </source>
</evidence>
<dbReference type="Proteomes" id="UP001432322">
    <property type="component" value="Unassembled WGS sequence"/>
</dbReference>
<protein>
    <recommendedName>
        <fullName evidence="5">Activin types I and II receptor domain-containing protein</fullName>
    </recommendedName>
</protein>
<feature type="non-terminal residue" evidence="6">
    <location>
        <position position="1"/>
    </location>
</feature>
<dbReference type="Pfam" id="PF01064">
    <property type="entry name" value="Activin_recp"/>
    <property type="match status" value="1"/>
</dbReference>
<keyword evidence="3" id="KW-0472">Membrane</keyword>
<dbReference type="SUPFAM" id="SSF57302">
    <property type="entry name" value="Snake toxin-like"/>
    <property type="match status" value="1"/>
</dbReference>
<dbReference type="Gene3D" id="2.10.60.10">
    <property type="entry name" value="CD59"/>
    <property type="match status" value="1"/>
</dbReference>
<feature type="signal peptide" evidence="4">
    <location>
        <begin position="1"/>
        <end position="16"/>
    </location>
</feature>
<feature type="chain" id="PRO_5043349611" description="Activin types I and II receptor domain-containing protein" evidence="4">
    <location>
        <begin position="17"/>
        <end position="144"/>
    </location>
</feature>
<evidence type="ECO:0000256" key="2">
    <source>
        <dbReference type="ARBA" id="ARBA00022729"/>
    </source>
</evidence>
<evidence type="ECO:0000259" key="5">
    <source>
        <dbReference type="Pfam" id="PF01064"/>
    </source>
</evidence>
<dbReference type="CDD" id="cd23533">
    <property type="entry name" value="TFP_LU_ECD_BMPR2_like"/>
    <property type="match status" value="1"/>
</dbReference>
<organism evidence="6 7">
    <name type="scientific">Pristionchus fissidentatus</name>
    <dbReference type="NCBI Taxonomy" id="1538716"/>
    <lineage>
        <taxon>Eukaryota</taxon>
        <taxon>Metazoa</taxon>
        <taxon>Ecdysozoa</taxon>
        <taxon>Nematoda</taxon>
        <taxon>Chromadorea</taxon>
        <taxon>Rhabditida</taxon>
        <taxon>Rhabditina</taxon>
        <taxon>Diplogasteromorpha</taxon>
        <taxon>Diplogasteroidea</taxon>
        <taxon>Neodiplogasteridae</taxon>
        <taxon>Pristionchus</taxon>
    </lineage>
</organism>
<comment type="caution">
    <text evidence="6">The sequence shown here is derived from an EMBL/GenBank/DDBJ whole genome shotgun (WGS) entry which is preliminary data.</text>
</comment>